<feature type="repeat" description="WD" evidence="17">
    <location>
        <begin position="264"/>
        <end position="297"/>
    </location>
</feature>
<evidence type="ECO:0000256" key="13">
    <source>
        <dbReference type="ARBA" id="ARBA00025471"/>
    </source>
</evidence>
<dbReference type="PANTHER" id="PTHR13923:SF11">
    <property type="entry name" value="SECRETORY 31, ISOFORM D"/>
    <property type="match status" value="1"/>
</dbReference>
<keyword evidence="6 17" id="KW-0853">WD repeat</keyword>
<comment type="subcellular location">
    <subcellularLocation>
        <location evidence="1">Cytoplasmic vesicle membrane</location>
        <topology evidence="1">Peripheral membrane protein</topology>
        <orientation evidence="1">Cytoplasmic side</orientation>
    </subcellularLocation>
    <subcellularLocation>
        <location evidence="2">Endoplasmic reticulum membrane</location>
        <topology evidence="2">Peripheral membrane protein</topology>
    </subcellularLocation>
</comment>
<keyword evidence="11" id="KW-0472">Membrane</keyword>
<evidence type="ECO:0000256" key="12">
    <source>
        <dbReference type="ARBA" id="ARBA00023329"/>
    </source>
</evidence>
<name>A0A8W8L6S0_MAGGI</name>
<protein>
    <recommendedName>
        <fullName evidence="14">Protein transport protein Sec31A</fullName>
    </recommendedName>
    <alternativeName>
        <fullName evidence="16">SEC31-like protein 1</fullName>
    </alternativeName>
    <alternativeName>
        <fullName evidence="15">SEC31-related protein A</fullName>
    </alternativeName>
</protein>
<evidence type="ECO:0000313" key="20">
    <source>
        <dbReference type="EnsemblMetazoa" id="G2616.3:cds"/>
    </source>
</evidence>
<evidence type="ECO:0000256" key="15">
    <source>
        <dbReference type="ARBA" id="ARBA00041470"/>
    </source>
</evidence>
<keyword evidence="12" id="KW-0968">Cytoplasmic vesicle</keyword>
<evidence type="ECO:0000256" key="14">
    <source>
        <dbReference type="ARBA" id="ARBA00039468"/>
    </source>
</evidence>
<dbReference type="GO" id="GO:0090110">
    <property type="term" value="P:COPII-coated vesicle cargo loading"/>
    <property type="evidence" value="ECO:0007669"/>
    <property type="project" value="TreeGrafter"/>
</dbReference>
<feature type="compositionally biased region" description="Polar residues" evidence="18">
    <location>
        <begin position="941"/>
        <end position="1010"/>
    </location>
</feature>
<dbReference type="GO" id="GO:0015031">
    <property type="term" value="P:protein transport"/>
    <property type="evidence" value="ECO:0007669"/>
    <property type="project" value="UniProtKB-KW"/>
</dbReference>
<dbReference type="Pfam" id="PF07304">
    <property type="entry name" value="SRA1"/>
    <property type="match status" value="1"/>
</dbReference>
<dbReference type="InterPro" id="IPR001680">
    <property type="entry name" value="WD40_rpt"/>
</dbReference>
<feature type="region of interest" description="Disordered" evidence="18">
    <location>
        <begin position="940"/>
        <end position="1044"/>
    </location>
</feature>
<evidence type="ECO:0000256" key="1">
    <source>
        <dbReference type="ARBA" id="ARBA00004180"/>
    </source>
</evidence>
<evidence type="ECO:0000256" key="17">
    <source>
        <dbReference type="PROSITE-ProRule" id="PRU00221"/>
    </source>
</evidence>
<accession>A0A8W8L6S0</accession>
<keyword evidence="9" id="KW-0931">ER-Golgi transport</keyword>
<evidence type="ECO:0000256" key="5">
    <source>
        <dbReference type="ARBA" id="ARBA00022490"/>
    </source>
</evidence>
<dbReference type="InterPro" id="IPR040251">
    <property type="entry name" value="SEC31-like"/>
</dbReference>
<evidence type="ECO:0000256" key="6">
    <source>
        <dbReference type="ARBA" id="ARBA00022574"/>
    </source>
</evidence>
<keyword evidence="8" id="KW-0256">Endoplasmic reticulum</keyword>
<feature type="compositionally biased region" description="Polar residues" evidence="18">
    <location>
        <begin position="1079"/>
        <end position="1089"/>
    </location>
</feature>
<dbReference type="GO" id="GO:0070971">
    <property type="term" value="C:endoplasmic reticulum exit site"/>
    <property type="evidence" value="ECO:0007669"/>
    <property type="project" value="TreeGrafter"/>
</dbReference>
<dbReference type="GO" id="GO:0030127">
    <property type="term" value="C:COPII vesicle coat"/>
    <property type="evidence" value="ECO:0007669"/>
    <property type="project" value="TreeGrafter"/>
</dbReference>
<feature type="region of interest" description="Disordered" evidence="18">
    <location>
        <begin position="1079"/>
        <end position="1106"/>
    </location>
</feature>
<dbReference type="FunFam" id="2.130.10.10:FF:000009">
    <property type="entry name" value="Protein transport protein Sec31A isoform A"/>
    <property type="match status" value="1"/>
</dbReference>
<feature type="compositionally biased region" description="Low complexity" evidence="18">
    <location>
        <begin position="827"/>
        <end position="847"/>
    </location>
</feature>
<dbReference type="PANTHER" id="PTHR13923">
    <property type="entry name" value="SEC31-RELATED PROTEIN"/>
    <property type="match status" value="1"/>
</dbReference>
<dbReference type="SMART" id="SM00320">
    <property type="entry name" value="WD40"/>
    <property type="match status" value="5"/>
</dbReference>
<feature type="domain" description="SRA1/Sec31" evidence="19">
    <location>
        <begin position="1111"/>
        <end position="1214"/>
    </location>
</feature>
<keyword evidence="7" id="KW-0677">Repeat</keyword>
<evidence type="ECO:0000256" key="9">
    <source>
        <dbReference type="ARBA" id="ARBA00022892"/>
    </source>
</evidence>
<evidence type="ECO:0000256" key="7">
    <source>
        <dbReference type="ARBA" id="ARBA00022737"/>
    </source>
</evidence>
<evidence type="ECO:0000259" key="19">
    <source>
        <dbReference type="Pfam" id="PF07304"/>
    </source>
</evidence>
<dbReference type="SUPFAM" id="SSF50978">
    <property type="entry name" value="WD40 repeat-like"/>
    <property type="match status" value="1"/>
</dbReference>
<dbReference type="GO" id="GO:0005198">
    <property type="term" value="F:structural molecule activity"/>
    <property type="evidence" value="ECO:0007669"/>
    <property type="project" value="TreeGrafter"/>
</dbReference>
<evidence type="ECO:0000256" key="16">
    <source>
        <dbReference type="ARBA" id="ARBA00043112"/>
    </source>
</evidence>
<dbReference type="FunFam" id="1.25.40.1030:FF:000011">
    <property type="entry name" value="SEC31 homolog B, COPII coat complex component"/>
    <property type="match status" value="1"/>
</dbReference>
<comment type="similarity">
    <text evidence="3">Belongs to the WD repeat SEC31 family.</text>
</comment>
<dbReference type="FunFam" id="1.20.940.10:FF:000001">
    <property type="entry name" value="Protein transport protein Sec31A isoform A"/>
    <property type="match status" value="1"/>
</dbReference>
<evidence type="ECO:0000313" key="21">
    <source>
        <dbReference type="Proteomes" id="UP000005408"/>
    </source>
</evidence>
<dbReference type="PROSITE" id="PS50294">
    <property type="entry name" value="WD_REPEATS_REGION"/>
    <property type="match status" value="1"/>
</dbReference>
<evidence type="ECO:0000256" key="10">
    <source>
        <dbReference type="ARBA" id="ARBA00022927"/>
    </source>
</evidence>
<dbReference type="EnsemblMetazoa" id="G2616.3">
    <property type="protein sequence ID" value="G2616.3:cds"/>
    <property type="gene ID" value="G2616"/>
</dbReference>
<dbReference type="InterPro" id="IPR019775">
    <property type="entry name" value="WD40_repeat_CS"/>
</dbReference>
<evidence type="ECO:0000256" key="18">
    <source>
        <dbReference type="SAM" id="MobiDB-lite"/>
    </source>
</evidence>
<evidence type="ECO:0000256" key="4">
    <source>
        <dbReference type="ARBA" id="ARBA00022448"/>
    </source>
</evidence>
<evidence type="ECO:0000256" key="11">
    <source>
        <dbReference type="ARBA" id="ARBA00023136"/>
    </source>
</evidence>
<evidence type="ECO:0000256" key="8">
    <source>
        <dbReference type="ARBA" id="ARBA00022824"/>
    </source>
</evidence>
<keyword evidence="5" id="KW-0963">Cytoplasm</keyword>
<dbReference type="InterPro" id="IPR015943">
    <property type="entry name" value="WD40/YVTN_repeat-like_dom_sf"/>
</dbReference>
<proteinExistence type="inferred from homology"/>
<dbReference type="GO" id="GO:0007029">
    <property type="term" value="P:endoplasmic reticulum organization"/>
    <property type="evidence" value="ECO:0007669"/>
    <property type="project" value="TreeGrafter"/>
</dbReference>
<dbReference type="Pfam" id="PF00400">
    <property type="entry name" value="WD40"/>
    <property type="match status" value="2"/>
</dbReference>
<dbReference type="PROSITE" id="PS00678">
    <property type="entry name" value="WD_REPEATS_1"/>
    <property type="match status" value="1"/>
</dbReference>
<keyword evidence="10" id="KW-0653">Protein transport</keyword>
<dbReference type="Gene3D" id="1.20.940.10">
    <property type="entry name" value="Functional domain of the splicing factor Prp18"/>
    <property type="match status" value="1"/>
</dbReference>
<dbReference type="InterPro" id="IPR036322">
    <property type="entry name" value="WD40_repeat_dom_sf"/>
</dbReference>
<evidence type="ECO:0000256" key="3">
    <source>
        <dbReference type="ARBA" id="ARBA00009358"/>
    </source>
</evidence>
<keyword evidence="21" id="KW-1185">Reference proteome</keyword>
<organism evidence="20 21">
    <name type="scientific">Magallana gigas</name>
    <name type="common">Pacific oyster</name>
    <name type="synonym">Crassostrea gigas</name>
    <dbReference type="NCBI Taxonomy" id="29159"/>
    <lineage>
        <taxon>Eukaryota</taxon>
        <taxon>Metazoa</taxon>
        <taxon>Spiralia</taxon>
        <taxon>Lophotrochozoa</taxon>
        <taxon>Mollusca</taxon>
        <taxon>Bivalvia</taxon>
        <taxon>Autobranchia</taxon>
        <taxon>Pteriomorphia</taxon>
        <taxon>Ostreida</taxon>
        <taxon>Ostreoidea</taxon>
        <taxon>Ostreidae</taxon>
        <taxon>Magallana</taxon>
    </lineage>
</organism>
<evidence type="ECO:0000256" key="2">
    <source>
        <dbReference type="ARBA" id="ARBA00004406"/>
    </source>
</evidence>
<feature type="region of interest" description="Disordered" evidence="18">
    <location>
        <begin position="827"/>
        <end position="872"/>
    </location>
</feature>
<feature type="compositionally biased region" description="Polar residues" evidence="18">
    <location>
        <begin position="849"/>
        <end position="872"/>
    </location>
</feature>
<feature type="region of interest" description="Disordered" evidence="18">
    <location>
        <begin position="529"/>
        <end position="551"/>
    </location>
</feature>
<dbReference type="AlphaFoldDB" id="A0A8W8L6S0"/>
<dbReference type="GO" id="GO:0005789">
    <property type="term" value="C:endoplasmic reticulum membrane"/>
    <property type="evidence" value="ECO:0007669"/>
    <property type="project" value="UniProtKB-SubCell"/>
</dbReference>
<dbReference type="InterPro" id="IPR009917">
    <property type="entry name" value="SRA1/Sec31"/>
</dbReference>
<dbReference type="PROSITE" id="PS50082">
    <property type="entry name" value="WD_REPEATS_2"/>
    <property type="match status" value="2"/>
</dbReference>
<comment type="function">
    <text evidence="13">Component of the coat protein complex II (COPII) which promotes the formation of transport vesicles from the endoplasmic reticulum (ER). The coat has two main functions, the physical deformation of the endoplasmic reticulum membrane into vesicles and the selection of cargo molecules.</text>
</comment>
<dbReference type="Gene3D" id="1.25.40.1030">
    <property type="match status" value="1"/>
</dbReference>
<sequence length="1220" mass="133114">MSDCPCCKKMKVKEIERTANVAWSPAKQHPIYMVAGTAAQQLDATFSTSAALEVYHLNLTDPSLDMPLVSSIPSDCRFHKVVWGPHGMSDSSHSAGVVVAGADNGSVYYYDAAGLIEGDEDCLMFKNNKHVGAVKALDFNPFQTNLLASGASDSEIYIWDLNKPENPMTPGAKSQPPEEVACVSWNKQVQHILGSTFAARCVVWDLRKNEPIIKISDSMSRIKSKIVSWHPDVATQLCLSSEDDHTPVIQLWDLRYATSPVKQLENHTRGVLDIAWCPQDSDLLLSCGKDNRILCWNPNSNVQGGEVVYELPTSNQWCFDVKWCPRNPAVISSSSFDGHVTVYSLMGGGHPIHQSNKVAEAFNSNDPFAQATPVTENTQNVMPLQKPPKWLKKPVGVNFGFGGRLVSFENTKSQNPQQPTPKVVYISQVVTETDLLQRSHQLEQALENGQYVEYCAMKSANCTDPLQENIWNFIRVNFEKEPREHFIQLLGFDKTDLAKKVSEHVGLGQDAGVDAKVLAQKMAQLSPEDKQQAGLRASAEGSPVVGSKTPVSQDEASSAFDNIGLSQSTKSLDKESLKPLVIPTDQDADGLLSQALLTGNFEAAVEICMIENKMAEAIILAIAGGPDLLSRTQKRFFQKSKCSIGRLISSVVTHDWSHIVETCDLSNWKEALALILTYASPDEFPTLCDTLAERLETESAGDLGVYASLCYICSGNIENLLRNWFDNSEGHNTPLGLQDMVEKVMLLRKAVELSRGQVTDISGGLLAEKMNEYASLLAAQGSLDTAVRYLGNSTEANLLILKDRLYNSLGAQGMQCPFQKINVLPAGAKQPQQPQQRSTQAQRQAGQIGTRQAQAKGSFGTVTTPSSSYSNPGTYTTPYSQMNGTNSQPSYYNPAANVAATPPMSSAGVVGKGPLSHKYPSYPATTSAYGMDSYSPAGLYQPSNQPYNPVQTFDPSQYSGMGASNQPASQPTNIYQPPSNPGGSASSVSPPTSDYPNVQSFMHSPPSSAWNDPPIVKDKKPKNPPAQYDGSVMTSPFYGQSVPADVGQPGGVTNYNLYNPQEHQAEIQPAQPRRSFQNTLATPATQQKAAASVPPPEPPKPVEKGPIPSEHKVLQDIFTSLVLNCSSVASNAQMKRKLDDVSRKLEVLYDRLRENRLSQSVVLGLHQIVQAVQQYDYNTALQIYTQMISQANFSEISSFMPGLKVLIQSAMQLNVYVQAH</sequence>
<keyword evidence="4" id="KW-0813">Transport</keyword>
<dbReference type="Gene3D" id="2.130.10.10">
    <property type="entry name" value="YVTN repeat-like/Quinoprotein amine dehydrogenase"/>
    <property type="match status" value="1"/>
</dbReference>
<dbReference type="Proteomes" id="UP000005408">
    <property type="component" value="Unassembled WGS sequence"/>
</dbReference>
<feature type="repeat" description="WD" evidence="17">
    <location>
        <begin position="127"/>
        <end position="169"/>
    </location>
</feature>
<reference evidence="20" key="1">
    <citation type="submission" date="2022-08" db="UniProtKB">
        <authorList>
            <consortium name="EnsemblMetazoa"/>
        </authorList>
    </citation>
    <scope>IDENTIFICATION</scope>
    <source>
        <strain evidence="20">05x7-T-G4-1.051#20</strain>
    </source>
</reference>